<evidence type="ECO:0000313" key="2">
    <source>
        <dbReference type="Proteomes" id="UP000269221"/>
    </source>
</evidence>
<gene>
    <name evidence="1" type="ORF">DUI87_14010</name>
</gene>
<reference evidence="1 2" key="1">
    <citation type="submission" date="2018-07" db="EMBL/GenBank/DDBJ databases">
        <title>A high quality draft genome assembly of the barn swallow (H. rustica rustica).</title>
        <authorList>
            <person name="Formenti G."/>
            <person name="Chiara M."/>
            <person name="Poveda L."/>
            <person name="Francoijs K.-J."/>
            <person name="Bonisoli-Alquati A."/>
            <person name="Canova L."/>
            <person name="Gianfranceschi L."/>
            <person name="Horner D.S."/>
            <person name="Saino N."/>
        </authorList>
    </citation>
    <scope>NUCLEOTIDE SEQUENCE [LARGE SCALE GENOMIC DNA]</scope>
    <source>
        <strain evidence="1">Chelidonia</strain>
        <tissue evidence="1">Blood</tissue>
    </source>
</reference>
<name>A0A3M0K8Z5_HIRRU</name>
<dbReference type="EMBL" id="QRBI01000116">
    <property type="protein sequence ID" value="RMC09011.1"/>
    <property type="molecule type" value="Genomic_DNA"/>
</dbReference>
<accession>A0A3M0K8Z5</accession>
<organism evidence="1 2">
    <name type="scientific">Hirundo rustica rustica</name>
    <dbReference type="NCBI Taxonomy" id="333673"/>
    <lineage>
        <taxon>Eukaryota</taxon>
        <taxon>Metazoa</taxon>
        <taxon>Chordata</taxon>
        <taxon>Craniata</taxon>
        <taxon>Vertebrata</taxon>
        <taxon>Euteleostomi</taxon>
        <taxon>Archelosauria</taxon>
        <taxon>Archosauria</taxon>
        <taxon>Dinosauria</taxon>
        <taxon>Saurischia</taxon>
        <taxon>Theropoda</taxon>
        <taxon>Coelurosauria</taxon>
        <taxon>Aves</taxon>
        <taxon>Neognathae</taxon>
        <taxon>Neoaves</taxon>
        <taxon>Telluraves</taxon>
        <taxon>Australaves</taxon>
        <taxon>Passeriformes</taxon>
        <taxon>Sylvioidea</taxon>
        <taxon>Hirundinidae</taxon>
        <taxon>Hirundo</taxon>
    </lineage>
</organism>
<dbReference type="Proteomes" id="UP000269221">
    <property type="component" value="Unassembled WGS sequence"/>
</dbReference>
<protein>
    <submittedName>
        <fullName evidence="1">Uncharacterized protein</fullName>
    </submittedName>
</protein>
<sequence>MGLDECQPSGNPSQVPEIEASCLMEEQDQDLSSSIGSSDITCISAFYANTSHNTTKQPDLSKGIMMYESEETTEWSRLQHDDDDEDDGIMMMMMMMMMFPGSAFSLSEVNAHCPALEEKVHPTADSSCLAVLCQDLESQDKEKKGTTSRFSFCLVFREDEGAQGNLGEDGVAVECQIQSGFDGSLEHSSLAVCLPLQSAAVMQCNTGTIVPLICGIKLFENFK</sequence>
<comment type="caution">
    <text evidence="1">The sequence shown here is derived from an EMBL/GenBank/DDBJ whole genome shotgun (WGS) entry which is preliminary data.</text>
</comment>
<evidence type="ECO:0000313" key="1">
    <source>
        <dbReference type="EMBL" id="RMC09011.1"/>
    </source>
</evidence>
<proteinExistence type="predicted"/>
<dbReference type="AlphaFoldDB" id="A0A3M0K8Z5"/>
<keyword evidence="2" id="KW-1185">Reference proteome</keyword>